<reference evidence="1 2" key="1">
    <citation type="submission" date="2020-08" db="EMBL/GenBank/DDBJ databases">
        <title>Genomic Encyclopedia of Type Strains, Phase IV (KMG-IV): sequencing the most valuable type-strain genomes for metagenomic binning, comparative biology and taxonomic classification.</title>
        <authorList>
            <person name="Goeker M."/>
        </authorList>
    </citation>
    <scope>NUCLEOTIDE SEQUENCE [LARGE SCALE GENOMIC DNA]</scope>
    <source>
        <strain evidence="1 2">DSM 25622</strain>
    </source>
</reference>
<evidence type="ECO:0000313" key="1">
    <source>
        <dbReference type="EMBL" id="MBB5696546.1"/>
    </source>
</evidence>
<evidence type="ECO:0000313" key="2">
    <source>
        <dbReference type="Proteomes" id="UP000580654"/>
    </source>
</evidence>
<protein>
    <submittedName>
        <fullName evidence="1">Uncharacterized protein</fullName>
    </submittedName>
</protein>
<sequence length="91" mass="10161">MLKRVAPLGSSVWAVRFGSAHRGVETTEVGAKLPTLILIEPYRDTRDDCGEIPSSALQARQWAIIVRERLLEGQFLPGIDPRCRICLSMKL</sequence>
<accession>A0A840Y8R3</accession>
<organism evidence="1 2">
    <name type="scientific">Muricoccus pecuniae</name>
    <dbReference type="NCBI Taxonomy" id="693023"/>
    <lineage>
        <taxon>Bacteria</taxon>
        <taxon>Pseudomonadati</taxon>
        <taxon>Pseudomonadota</taxon>
        <taxon>Alphaproteobacteria</taxon>
        <taxon>Acetobacterales</taxon>
        <taxon>Roseomonadaceae</taxon>
        <taxon>Muricoccus</taxon>
    </lineage>
</organism>
<gene>
    <name evidence="1" type="ORF">FHS87_004617</name>
</gene>
<proteinExistence type="predicted"/>
<dbReference type="EMBL" id="JACIJD010000054">
    <property type="protein sequence ID" value="MBB5696546.1"/>
    <property type="molecule type" value="Genomic_DNA"/>
</dbReference>
<keyword evidence="2" id="KW-1185">Reference proteome</keyword>
<name>A0A840Y8R3_9PROT</name>
<dbReference type="AlphaFoldDB" id="A0A840Y8R3"/>
<dbReference type="Proteomes" id="UP000580654">
    <property type="component" value="Unassembled WGS sequence"/>
</dbReference>
<comment type="caution">
    <text evidence="1">The sequence shown here is derived from an EMBL/GenBank/DDBJ whole genome shotgun (WGS) entry which is preliminary data.</text>
</comment>